<dbReference type="InterPro" id="IPR049680">
    <property type="entry name" value="FLVCR1-2_SLC49-like"/>
</dbReference>
<dbReference type="Pfam" id="PF07690">
    <property type="entry name" value="MFS_1"/>
    <property type="match status" value="1"/>
</dbReference>
<evidence type="ECO:0000256" key="5">
    <source>
        <dbReference type="SAM" id="Phobius"/>
    </source>
</evidence>
<accession>A0A8T0E0U9</accession>
<reference evidence="6" key="2">
    <citation type="submission" date="2020-06" db="EMBL/GenBank/DDBJ databases">
        <authorList>
            <person name="Sheffer M."/>
        </authorList>
    </citation>
    <scope>NUCLEOTIDE SEQUENCE</scope>
</reference>
<keyword evidence="2 5" id="KW-0812">Transmembrane</keyword>
<proteinExistence type="predicted"/>
<dbReference type="PANTHER" id="PTHR10924:SF4">
    <property type="entry name" value="GH15861P"/>
    <property type="match status" value="1"/>
</dbReference>
<dbReference type="PANTHER" id="PTHR10924">
    <property type="entry name" value="MAJOR FACILITATOR SUPERFAMILY PROTEIN-RELATED"/>
    <property type="match status" value="1"/>
</dbReference>
<sequence>METTIAVAENSPQKIPKIKVYKRRLWTLGLFSISSMMSAMTFPQYVVMANINSCFYDVSMEAVNWTAMIWMVVYFFFSFPMSYLMNNYLNLRWTVMGAAFFNVVATGLQFATTQPSGHELNRACAVGVFGNQLGIAIGFVLSPLAVSNECSRKDLITIGKRNVAYILTAVNIVIFILITFTFQNAPKLPPSVGEAQKKKDPDISYKEIVLSMMKNTDFILIFIIYGLMVGSFFALGSTLNELILEFFPHQEVAIGWMGLLFIVCGLVGSLFAGYILDRTHKFKETTFGICFASLITFIVFSGCLYANQIWIQFITIGVFGFFLTSFLPIGFEYGIEVTYPQSEAICACLLNASTMFFGLILTEMLSHILESEGPLSSNAALTVILFLCCVLANFMTKDYKRSKENAEINDSVSK</sequence>
<dbReference type="AlphaFoldDB" id="A0A8T0E0U9"/>
<feature type="transmembrane region" description="Helical" evidence="5">
    <location>
        <begin position="25"/>
        <end position="47"/>
    </location>
</feature>
<name>A0A8T0E0U9_ARGBR</name>
<feature type="transmembrane region" description="Helical" evidence="5">
    <location>
        <begin position="218"/>
        <end position="236"/>
    </location>
</feature>
<keyword evidence="4 5" id="KW-0472">Membrane</keyword>
<evidence type="ECO:0000256" key="3">
    <source>
        <dbReference type="ARBA" id="ARBA00022989"/>
    </source>
</evidence>
<dbReference type="Gene3D" id="1.20.1250.20">
    <property type="entry name" value="MFS general substrate transporter like domains"/>
    <property type="match status" value="1"/>
</dbReference>
<dbReference type="GO" id="GO:0022857">
    <property type="term" value="F:transmembrane transporter activity"/>
    <property type="evidence" value="ECO:0007669"/>
    <property type="project" value="InterPro"/>
</dbReference>
<organism evidence="6 7">
    <name type="scientific">Argiope bruennichi</name>
    <name type="common">Wasp spider</name>
    <name type="synonym">Aranea bruennichi</name>
    <dbReference type="NCBI Taxonomy" id="94029"/>
    <lineage>
        <taxon>Eukaryota</taxon>
        <taxon>Metazoa</taxon>
        <taxon>Ecdysozoa</taxon>
        <taxon>Arthropoda</taxon>
        <taxon>Chelicerata</taxon>
        <taxon>Arachnida</taxon>
        <taxon>Araneae</taxon>
        <taxon>Araneomorphae</taxon>
        <taxon>Entelegynae</taxon>
        <taxon>Araneoidea</taxon>
        <taxon>Araneidae</taxon>
        <taxon>Argiope</taxon>
    </lineage>
</organism>
<feature type="transmembrane region" description="Helical" evidence="5">
    <location>
        <begin position="163"/>
        <end position="182"/>
    </location>
</feature>
<feature type="transmembrane region" description="Helical" evidence="5">
    <location>
        <begin position="256"/>
        <end position="276"/>
    </location>
</feature>
<dbReference type="InterPro" id="IPR036259">
    <property type="entry name" value="MFS_trans_sf"/>
</dbReference>
<reference evidence="6" key="1">
    <citation type="journal article" date="2020" name="bioRxiv">
        <title>Chromosome-level reference genome of the European wasp spider Argiope bruennichi: a resource for studies on range expansion and evolutionary adaptation.</title>
        <authorList>
            <person name="Sheffer M.M."/>
            <person name="Hoppe A."/>
            <person name="Krehenwinkel H."/>
            <person name="Uhl G."/>
            <person name="Kuss A.W."/>
            <person name="Jensen L."/>
            <person name="Jensen C."/>
            <person name="Gillespie R.G."/>
            <person name="Hoff K.J."/>
            <person name="Prost S."/>
        </authorList>
    </citation>
    <scope>NUCLEOTIDE SEQUENCE</scope>
</reference>
<feature type="transmembrane region" description="Helical" evidence="5">
    <location>
        <begin position="288"/>
        <end position="307"/>
    </location>
</feature>
<dbReference type="Proteomes" id="UP000807504">
    <property type="component" value="Unassembled WGS sequence"/>
</dbReference>
<dbReference type="SUPFAM" id="SSF103473">
    <property type="entry name" value="MFS general substrate transporter"/>
    <property type="match status" value="1"/>
</dbReference>
<evidence type="ECO:0000256" key="2">
    <source>
        <dbReference type="ARBA" id="ARBA00022692"/>
    </source>
</evidence>
<protein>
    <submittedName>
        <fullName evidence="6">Feline leukemia virus subgroup C like protein</fullName>
    </submittedName>
</protein>
<evidence type="ECO:0000256" key="4">
    <source>
        <dbReference type="ARBA" id="ARBA00023136"/>
    </source>
</evidence>
<dbReference type="InterPro" id="IPR011701">
    <property type="entry name" value="MFS"/>
</dbReference>
<evidence type="ECO:0000313" key="6">
    <source>
        <dbReference type="EMBL" id="KAF8763571.1"/>
    </source>
</evidence>
<dbReference type="EMBL" id="JABXBU010002231">
    <property type="protein sequence ID" value="KAF8763571.1"/>
    <property type="molecule type" value="Genomic_DNA"/>
</dbReference>
<evidence type="ECO:0000256" key="1">
    <source>
        <dbReference type="ARBA" id="ARBA00004141"/>
    </source>
</evidence>
<evidence type="ECO:0000313" key="7">
    <source>
        <dbReference type="Proteomes" id="UP000807504"/>
    </source>
</evidence>
<feature type="transmembrane region" description="Helical" evidence="5">
    <location>
        <begin position="93"/>
        <end position="112"/>
    </location>
</feature>
<comment type="subcellular location">
    <subcellularLocation>
        <location evidence="1">Membrane</location>
        <topology evidence="1">Multi-pass membrane protein</topology>
    </subcellularLocation>
</comment>
<comment type="caution">
    <text evidence="6">The sequence shown here is derived from an EMBL/GenBank/DDBJ whole genome shotgun (WGS) entry which is preliminary data.</text>
</comment>
<feature type="transmembrane region" description="Helical" evidence="5">
    <location>
        <begin position="375"/>
        <end position="395"/>
    </location>
</feature>
<gene>
    <name evidence="6" type="ORF">HNY73_021746</name>
</gene>
<dbReference type="GO" id="GO:0016020">
    <property type="term" value="C:membrane"/>
    <property type="evidence" value="ECO:0007669"/>
    <property type="project" value="UniProtKB-SubCell"/>
</dbReference>
<feature type="transmembrane region" description="Helical" evidence="5">
    <location>
        <begin position="313"/>
        <end position="335"/>
    </location>
</feature>
<feature type="transmembrane region" description="Helical" evidence="5">
    <location>
        <begin position="67"/>
        <end position="86"/>
    </location>
</feature>
<keyword evidence="3 5" id="KW-1133">Transmembrane helix</keyword>
<keyword evidence="7" id="KW-1185">Reference proteome</keyword>